<sequence length="94" mass="11054">MLVFFVLLQYLIFCSILIRQQYHYPVKSSKKLRKMSSNNEAFTTYCCSTYGMYSHIYTLAEIRDIVISDPFDRSEAPRQIKLVDLTDWLEAVVS</sequence>
<accession>D6TS76</accession>
<proteinExistence type="predicted"/>
<dbReference type="InParanoid" id="D6TS76"/>
<name>D6TS76_KTERA</name>
<organism evidence="1 2">
    <name type="scientific">Ktedonobacter racemifer DSM 44963</name>
    <dbReference type="NCBI Taxonomy" id="485913"/>
    <lineage>
        <taxon>Bacteria</taxon>
        <taxon>Bacillati</taxon>
        <taxon>Chloroflexota</taxon>
        <taxon>Ktedonobacteria</taxon>
        <taxon>Ktedonobacterales</taxon>
        <taxon>Ktedonobacteraceae</taxon>
        <taxon>Ktedonobacter</taxon>
    </lineage>
</organism>
<evidence type="ECO:0000313" key="1">
    <source>
        <dbReference type="EMBL" id="EFH86149.1"/>
    </source>
</evidence>
<dbReference type="AlphaFoldDB" id="D6TS76"/>
<reference evidence="1 2" key="1">
    <citation type="journal article" date="2011" name="Stand. Genomic Sci.">
        <title>Non-contiguous finished genome sequence and contextual data of the filamentous soil bacterium Ktedonobacter racemifer type strain (SOSP1-21).</title>
        <authorList>
            <person name="Chang Y.J."/>
            <person name="Land M."/>
            <person name="Hauser L."/>
            <person name="Chertkov O."/>
            <person name="Del Rio T.G."/>
            <person name="Nolan M."/>
            <person name="Copeland A."/>
            <person name="Tice H."/>
            <person name="Cheng J.F."/>
            <person name="Lucas S."/>
            <person name="Han C."/>
            <person name="Goodwin L."/>
            <person name="Pitluck S."/>
            <person name="Ivanova N."/>
            <person name="Ovchinikova G."/>
            <person name="Pati A."/>
            <person name="Chen A."/>
            <person name="Palaniappan K."/>
            <person name="Mavromatis K."/>
            <person name="Liolios K."/>
            <person name="Brettin T."/>
            <person name="Fiebig A."/>
            <person name="Rohde M."/>
            <person name="Abt B."/>
            <person name="Goker M."/>
            <person name="Detter J.C."/>
            <person name="Woyke T."/>
            <person name="Bristow J."/>
            <person name="Eisen J.A."/>
            <person name="Markowitz V."/>
            <person name="Hugenholtz P."/>
            <person name="Kyrpides N.C."/>
            <person name="Klenk H.P."/>
            <person name="Lapidus A."/>
        </authorList>
    </citation>
    <scope>NUCLEOTIDE SEQUENCE [LARGE SCALE GENOMIC DNA]</scope>
    <source>
        <strain evidence="2">DSM 44963</strain>
    </source>
</reference>
<comment type="caution">
    <text evidence="1">The sequence shown here is derived from an EMBL/GenBank/DDBJ whole genome shotgun (WGS) entry which is preliminary data.</text>
</comment>
<gene>
    <name evidence="1" type="ORF">Krac_7429</name>
</gene>
<dbReference type="EMBL" id="ADVG01000002">
    <property type="protein sequence ID" value="EFH86149.1"/>
    <property type="molecule type" value="Genomic_DNA"/>
</dbReference>
<dbReference type="Proteomes" id="UP000004508">
    <property type="component" value="Unassembled WGS sequence"/>
</dbReference>
<keyword evidence="2" id="KW-1185">Reference proteome</keyword>
<protein>
    <submittedName>
        <fullName evidence="1">Uncharacterized protein</fullName>
    </submittedName>
</protein>
<evidence type="ECO:0000313" key="2">
    <source>
        <dbReference type="Proteomes" id="UP000004508"/>
    </source>
</evidence>